<dbReference type="InterPro" id="IPR012373">
    <property type="entry name" value="Ferrdict_sens_TM"/>
</dbReference>
<accession>A0ABZ2YX08</accession>
<dbReference type="PANTHER" id="PTHR30273">
    <property type="entry name" value="PERIPLASMIC SIGNAL SENSOR AND SIGMA FACTOR ACTIVATOR FECR-RELATED"/>
    <property type="match status" value="1"/>
</dbReference>
<dbReference type="Pfam" id="PF16344">
    <property type="entry name" value="FecR_C"/>
    <property type="match status" value="1"/>
</dbReference>
<sequence>MTNQVDSPHIHRYLDRLCTPMEQARVEAFLQLPEGRELLNAVLEARMAADMEESASAVVPAETRAQWKAKLAERMFGDGSAPAKVVPMRKWFKAAMWAAVIGGAGWMGARMLKHAQREPAMVMASKQTANGRRAVVRLTDGSVVHLGAGSSLRYPESFSGDAREVFLDGEAFFEIAEKPGQPFMVHSGEVRTTVLGTSFRVSAFNGRQALVAVATGKVRVDHVKDGVPQELAVLTPGEELNWEQTGGKFHVAEVKATDVEAWKGGRLVFHSKPLLEIAKELERWYGVEIAIGKESISDQKITVTLSGAAPLDKTMQLLAAGGGFSYITQGGKVTIH</sequence>
<feature type="domain" description="Protein FecR C-terminal" evidence="2">
    <location>
        <begin position="266"/>
        <end position="335"/>
    </location>
</feature>
<organism evidence="3 4">
    <name type="scientific">Chitinophaga caseinilytica</name>
    <dbReference type="NCBI Taxonomy" id="2267521"/>
    <lineage>
        <taxon>Bacteria</taxon>
        <taxon>Pseudomonadati</taxon>
        <taxon>Bacteroidota</taxon>
        <taxon>Chitinophagia</taxon>
        <taxon>Chitinophagales</taxon>
        <taxon>Chitinophagaceae</taxon>
        <taxon>Chitinophaga</taxon>
    </lineage>
</organism>
<evidence type="ECO:0000259" key="1">
    <source>
        <dbReference type="Pfam" id="PF04773"/>
    </source>
</evidence>
<dbReference type="InterPro" id="IPR006860">
    <property type="entry name" value="FecR"/>
</dbReference>
<dbReference type="Gene3D" id="3.55.50.30">
    <property type="match status" value="1"/>
</dbReference>
<feature type="domain" description="FecR protein" evidence="1">
    <location>
        <begin position="127"/>
        <end position="219"/>
    </location>
</feature>
<keyword evidence="4" id="KW-1185">Reference proteome</keyword>
<gene>
    <name evidence="3" type="ORF">WJU22_13605</name>
</gene>
<name>A0ABZ2YX08_9BACT</name>
<proteinExistence type="predicted"/>
<evidence type="ECO:0000313" key="4">
    <source>
        <dbReference type="Proteomes" id="UP001449657"/>
    </source>
</evidence>
<dbReference type="InterPro" id="IPR032508">
    <property type="entry name" value="FecR_C"/>
</dbReference>
<evidence type="ECO:0000259" key="2">
    <source>
        <dbReference type="Pfam" id="PF16344"/>
    </source>
</evidence>
<dbReference type="PIRSF" id="PIRSF018266">
    <property type="entry name" value="FecR"/>
    <property type="match status" value="1"/>
</dbReference>
<dbReference type="RefSeq" id="WP_341838728.1">
    <property type="nucleotide sequence ID" value="NZ_CP149792.1"/>
</dbReference>
<dbReference type="Pfam" id="PF04773">
    <property type="entry name" value="FecR"/>
    <property type="match status" value="1"/>
</dbReference>
<reference evidence="3 4" key="1">
    <citation type="submission" date="2024-03" db="EMBL/GenBank/DDBJ databases">
        <title>Chitinophaga caseinilytica sp. nov., a casein hydrolysing bacterium isolated from forest soil.</title>
        <authorList>
            <person name="Lee D.S."/>
            <person name="Han D.M."/>
            <person name="Baek J.H."/>
            <person name="Choi D.G."/>
            <person name="Jeon J.H."/>
            <person name="Jeon C.O."/>
        </authorList>
    </citation>
    <scope>NUCLEOTIDE SEQUENCE [LARGE SCALE GENOMIC DNA]</scope>
    <source>
        <strain evidence="3 4">KACC 19118</strain>
    </source>
</reference>
<dbReference type="Gene3D" id="2.60.120.1440">
    <property type="match status" value="1"/>
</dbReference>
<dbReference type="PANTHER" id="PTHR30273:SF2">
    <property type="entry name" value="PROTEIN FECR"/>
    <property type="match status" value="1"/>
</dbReference>
<dbReference type="Proteomes" id="UP001449657">
    <property type="component" value="Chromosome"/>
</dbReference>
<evidence type="ECO:0000313" key="3">
    <source>
        <dbReference type="EMBL" id="WZN43934.1"/>
    </source>
</evidence>
<dbReference type="EMBL" id="CP150096">
    <property type="protein sequence ID" value="WZN43934.1"/>
    <property type="molecule type" value="Genomic_DNA"/>
</dbReference>
<protein>
    <submittedName>
        <fullName evidence="3">FecR domain-containing protein</fullName>
    </submittedName>
</protein>